<comment type="caution">
    <text evidence="1">The sequence shown here is derived from an EMBL/GenBank/DDBJ whole genome shotgun (WGS) entry which is preliminary data.</text>
</comment>
<keyword evidence="2" id="KW-1185">Reference proteome</keyword>
<dbReference type="Proteomes" id="UP001049176">
    <property type="component" value="Chromosome 2"/>
</dbReference>
<gene>
    <name evidence="1" type="ORF">E1B28_004812</name>
</gene>
<dbReference type="OrthoDB" id="10425843at2759"/>
<organism evidence="1 2">
    <name type="scientific">Marasmius oreades</name>
    <name type="common">fairy-ring Marasmius</name>
    <dbReference type="NCBI Taxonomy" id="181124"/>
    <lineage>
        <taxon>Eukaryota</taxon>
        <taxon>Fungi</taxon>
        <taxon>Dikarya</taxon>
        <taxon>Basidiomycota</taxon>
        <taxon>Agaricomycotina</taxon>
        <taxon>Agaricomycetes</taxon>
        <taxon>Agaricomycetidae</taxon>
        <taxon>Agaricales</taxon>
        <taxon>Marasmiineae</taxon>
        <taxon>Marasmiaceae</taxon>
        <taxon>Marasmius</taxon>
    </lineage>
</organism>
<dbReference type="EMBL" id="CM032182">
    <property type="protein sequence ID" value="KAG7097469.1"/>
    <property type="molecule type" value="Genomic_DNA"/>
</dbReference>
<sequence>MGYNLPFDPHSPSDVSRYASVMRSHLQVARQDPLRTGLTFTVRLAAPELPDTDDDRRELPPQSVFEETVWVLQASLQTGPCYSSQVWLARPQNTAITFTVVKFKFVVPSRLQIPDPDTAAFRQYWTSEEIVKNQFLAYQKLITFQGKEIPYCYGQHEVEMPWMRWHI</sequence>
<name>A0A9P8ADD2_9AGAR</name>
<evidence type="ECO:0000313" key="2">
    <source>
        <dbReference type="Proteomes" id="UP001049176"/>
    </source>
</evidence>
<reference evidence="1" key="1">
    <citation type="journal article" date="2021" name="Genome Biol. Evol.">
        <title>The assembled and annotated genome of the fairy-ring fungus Marasmius oreades.</title>
        <authorList>
            <person name="Hiltunen M."/>
            <person name="Ament-Velasquez S.L."/>
            <person name="Johannesson H."/>
        </authorList>
    </citation>
    <scope>NUCLEOTIDE SEQUENCE</scope>
    <source>
        <strain evidence="1">03SP1</strain>
    </source>
</reference>
<accession>A0A9P8ADD2</accession>
<protein>
    <submittedName>
        <fullName evidence="1">Uncharacterized protein</fullName>
    </submittedName>
</protein>
<proteinExistence type="predicted"/>
<evidence type="ECO:0000313" key="1">
    <source>
        <dbReference type="EMBL" id="KAG7097469.1"/>
    </source>
</evidence>
<dbReference type="RefSeq" id="XP_043013939.1">
    <property type="nucleotide sequence ID" value="XM_043149335.1"/>
</dbReference>
<dbReference type="KEGG" id="more:E1B28_004812"/>
<dbReference type="GeneID" id="66073888"/>
<dbReference type="AlphaFoldDB" id="A0A9P8ADD2"/>